<feature type="region of interest" description="Disordered" evidence="1">
    <location>
        <begin position="164"/>
        <end position="213"/>
    </location>
</feature>
<keyword evidence="2" id="KW-1133">Transmembrane helix</keyword>
<reference evidence="3 4" key="1">
    <citation type="submission" date="2020-07" db="EMBL/GenBank/DDBJ databases">
        <title>Sequencing the genomes of 1000 actinobacteria strains.</title>
        <authorList>
            <person name="Klenk H.-P."/>
        </authorList>
    </citation>
    <scope>NUCLEOTIDE SEQUENCE [LARGE SCALE GENOMIC DNA]</scope>
    <source>
        <strain evidence="3 4">DSM 45772</strain>
    </source>
</reference>
<dbReference type="RefSeq" id="WP_343054421.1">
    <property type="nucleotide sequence ID" value="NZ_JACCBN010000001.1"/>
</dbReference>
<feature type="transmembrane region" description="Helical" evidence="2">
    <location>
        <begin position="76"/>
        <end position="96"/>
    </location>
</feature>
<evidence type="ECO:0008006" key="5">
    <source>
        <dbReference type="Google" id="ProtNLM"/>
    </source>
</evidence>
<evidence type="ECO:0000313" key="3">
    <source>
        <dbReference type="EMBL" id="NYD39860.1"/>
    </source>
</evidence>
<sequence>MTAPTTGRWTRAAIWGPGLAVAVGAAAATAHGLYEVAVAARVPAGIAWLYPLITDGLALVAYAATARLSGRPARYAWAVVVIAAGLSGLAQAAYLAGEGDGVATPSALRFGVGAWPAIAAAVVAHLLYLLAHDTPDAPRPADAPVQGSAVDGVQPLLFTPPDVQPSALSEAVHPAPAADGERGRSDPVRAAASPLRDRAEATARRHARRNGRWPTVSELEAAAEVSRGTAAAALKALRAAPLPAPRLLADSLATTRPATAVDEASESRDDNNEAQTP</sequence>
<accession>A0A7Y9E2R7</accession>
<feature type="transmembrane region" description="Helical" evidence="2">
    <location>
        <begin position="12"/>
        <end position="34"/>
    </location>
</feature>
<comment type="caution">
    <text evidence="3">The sequence shown here is derived from an EMBL/GenBank/DDBJ whole genome shotgun (WGS) entry which is preliminary data.</text>
</comment>
<keyword evidence="2" id="KW-0472">Membrane</keyword>
<dbReference type="AlphaFoldDB" id="A0A7Y9E2R7"/>
<feature type="transmembrane region" description="Helical" evidence="2">
    <location>
        <begin position="46"/>
        <end position="64"/>
    </location>
</feature>
<evidence type="ECO:0000313" key="4">
    <source>
        <dbReference type="Proteomes" id="UP000535890"/>
    </source>
</evidence>
<dbReference type="Proteomes" id="UP000535890">
    <property type="component" value="Unassembled WGS sequence"/>
</dbReference>
<name>A0A7Y9E2R7_9PSEU</name>
<organism evidence="3 4">
    <name type="scientific">Actinomycetospora corticicola</name>
    <dbReference type="NCBI Taxonomy" id="663602"/>
    <lineage>
        <taxon>Bacteria</taxon>
        <taxon>Bacillati</taxon>
        <taxon>Actinomycetota</taxon>
        <taxon>Actinomycetes</taxon>
        <taxon>Pseudonocardiales</taxon>
        <taxon>Pseudonocardiaceae</taxon>
        <taxon>Actinomycetospora</taxon>
    </lineage>
</organism>
<keyword evidence="4" id="KW-1185">Reference proteome</keyword>
<dbReference type="EMBL" id="JACCBN010000001">
    <property type="protein sequence ID" value="NYD39860.1"/>
    <property type="molecule type" value="Genomic_DNA"/>
</dbReference>
<proteinExistence type="predicted"/>
<feature type="transmembrane region" description="Helical" evidence="2">
    <location>
        <begin position="108"/>
        <end position="130"/>
    </location>
</feature>
<keyword evidence="2" id="KW-0812">Transmembrane</keyword>
<feature type="region of interest" description="Disordered" evidence="1">
    <location>
        <begin position="249"/>
        <end position="277"/>
    </location>
</feature>
<evidence type="ECO:0000256" key="1">
    <source>
        <dbReference type="SAM" id="MobiDB-lite"/>
    </source>
</evidence>
<protein>
    <recommendedName>
        <fullName evidence="5">DUF2637 domain-containing protein</fullName>
    </recommendedName>
</protein>
<gene>
    <name evidence="3" type="ORF">BJ983_005962</name>
</gene>
<evidence type="ECO:0000256" key="2">
    <source>
        <dbReference type="SAM" id="Phobius"/>
    </source>
</evidence>